<dbReference type="EMBL" id="JBGLYH010000024">
    <property type="protein sequence ID" value="MEZ7197060.1"/>
    <property type="molecule type" value="Genomic_DNA"/>
</dbReference>
<dbReference type="InterPro" id="IPR003593">
    <property type="entry name" value="AAA+_ATPase"/>
</dbReference>
<feature type="domain" description="ABC transporter" evidence="4">
    <location>
        <begin position="8"/>
        <end position="238"/>
    </location>
</feature>
<protein>
    <submittedName>
        <fullName evidence="5">ABC transporter ATP-binding protein</fullName>
    </submittedName>
</protein>
<evidence type="ECO:0000256" key="1">
    <source>
        <dbReference type="ARBA" id="ARBA00022448"/>
    </source>
</evidence>
<organism evidence="5 6">
    <name type="scientific">Pseudodesulfovibrio karagichevae</name>
    <dbReference type="NCBI Taxonomy" id="3239305"/>
    <lineage>
        <taxon>Bacteria</taxon>
        <taxon>Pseudomonadati</taxon>
        <taxon>Thermodesulfobacteriota</taxon>
        <taxon>Desulfovibrionia</taxon>
        <taxon>Desulfovibrionales</taxon>
        <taxon>Desulfovibrionaceae</taxon>
    </lineage>
</organism>
<keyword evidence="6" id="KW-1185">Reference proteome</keyword>
<dbReference type="PANTHER" id="PTHR42781">
    <property type="entry name" value="SPERMIDINE/PUTRESCINE IMPORT ATP-BINDING PROTEIN POTA"/>
    <property type="match status" value="1"/>
</dbReference>
<dbReference type="InterPro" id="IPR003439">
    <property type="entry name" value="ABC_transporter-like_ATP-bd"/>
</dbReference>
<keyword evidence="2" id="KW-0547">Nucleotide-binding</keyword>
<dbReference type="PANTHER" id="PTHR42781:SF4">
    <property type="entry name" value="SPERMIDINE_PUTRESCINE IMPORT ATP-BINDING PROTEIN POTA"/>
    <property type="match status" value="1"/>
</dbReference>
<name>A0ABV4K2D2_9BACT</name>
<comment type="caution">
    <text evidence="5">The sequence shown here is derived from an EMBL/GenBank/DDBJ whole genome shotgun (WGS) entry which is preliminary data.</text>
</comment>
<evidence type="ECO:0000256" key="2">
    <source>
        <dbReference type="ARBA" id="ARBA00022741"/>
    </source>
</evidence>
<dbReference type="InterPro" id="IPR013611">
    <property type="entry name" value="Transp-assoc_OB_typ2"/>
</dbReference>
<keyword evidence="3 5" id="KW-0067">ATP-binding</keyword>
<reference evidence="5 6" key="1">
    <citation type="submission" date="2024-08" db="EMBL/GenBank/DDBJ databases">
        <title>Sulfate-reducing bacteria isolated from formation water of the oil field in Kazakhstan and description of Pseudodesulfovibrio sp.</title>
        <authorList>
            <person name="Bidzhieva S.K."/>
            <person name="Tourova T.P."/>
            <person name="Grouzdev D.S."/>
            <person name="Beletsky A.V."/>
            <person name="Sokolova D.S."/>
            <person name="Samigullina S.R."/>
            <person name="Poltaraus A.B."/>
            <person name="Avtukh A.N."/>
            <person name="Tereshina V.M."/>
            <person name="Zhaparov N.S."/>
            <person name="Mardanov A.V."/>
            <person name="Nazina T.N."/>
        </authorList>
    </citation>
    <scope>NUCLEOTIDE SEQUENCE [LARGE SCALE GENOMIC DNA]</scope>
    <source>
        <strain evidence="5 6">9FUS</strain>
    </source>
</reference>
<evidence type="ECO:0000313" key="6">
    <source>
        <dbReference type="Proteomes" id="UP001568698"/>
    </source>
</evidence>
<dbReference type="Pfam" id="PF00005">
    <property type="entry name" value="ABC_tran"/>
    <property type="match status" value="1"/>
</dbReference>
<dbReference type="PROSITE" id="PS50893">
    <property type="entry name" value="ABC_TRANSPORTER_2"/>
    <property type="match status" value="1"/>
</dbReference>
<dbReference type="GO" id="GO:0005524">
    <property type="term" value="F:ATP binding"/>
    <property type="evidence" value="ECO:0007669"/>
    <property type="project" value="UniProtKB-KW"/>
</dbReference>
<dbReference type="InterPro" id="IPR017871">
    <property type="entry name" value="ABC_transporter-like_CS"/>
</dbReference>
<dbReference type="InterPro" id="IPR008995">
    <property type="entry name" value="Mo/tungstate-bd_C_term_dom"/>
</dbReference>
<dbReference type="Gene3D" id="3.40.50.300">
    <property type="entry name" value="P-loop containing nucleotide triphosphate hydrolases"/>
    <property type="match status" value="1"/>
</dbReference>
<dbReference type="Pfam" id="PF08402">
    <property type="entry name" value="TOBE_2"/>
    <property type="match status" value="1"/>
</dbReference>
<dbReference type="PROSITE" id="PS00211">
    <property type="entry name" value="ABC_TRANSPORTER_1"/>
    <property type="match status" value="1"/>
</dbReference>
<sequence>MNESSIKVTLEKVSKHFGKVRAVDEIDIEFAPGTLTTLLGPSGCGKTTLLRLVSGLEPVTSGRILFGDEDVTKLSATRRDVGMVFQSYALFPHMTVEQNVGYGLTVMKQPRDRIRERVREVLRMVDMDGYQSRYPNELSGGQQQRVAVARAMILSPKVLLFDEPLSNIDSKLRRSMRDDIRRLQQDSGITSIYVTHDQAEALAVSDEIIIMRKGKIEQKGEPRSLYHKPETAFVANFIGESNLVRGELSSRGGNKVVTFGDAEVELPFNDRTDHVDGPVSLSLRPEVIEIVPKEEDAPHALSGVVRQNAYMGPVIEYTIDTDCGPVFTRAPAYAGLFRPGDAVHVRVRPDEVIIIPENGNNAEAS</sequence>
<dbReference type="RefSeq" id="WP_371386578.1">
    <property type="nucleotide sequence ID" value="NZ_JBGLYH010000024.1"/>
</dbReference>
<keyword evidence="1" id="KW-0813">Transport</keyword>
<dbReference type="SUPFAM" id="SSF52540">
    <property type="entry name" value="P-loop containing nucleoside triphosphate hydrolases"/>
    <property type="match status" value="1"/>
</dbReference>
<accession>A0ABV4K2D2</accession>
<evidence type="ECO:0000259" key="4">
    <source>
        <dbReference type="PROSITE" id="PS50893"/>
    </source>
</evidence>
<dbReference type="InterPro" id="IPR027417">
    <property type="entry name" value="P-loop_NTPase"/>
</dbReference>
<proteinExistence type="predicted"/>
<dbReference type="Proteomes" id="UP001568698">
    <property type="component" value="Unassembled WGS sequence"/>
</dbReference>
<dbReference type="SMART" id="SM00382">
    <property type="entry name" value="AAA"/>
    <property type="match status" value="1"/>
</dbReference>
<dbReference type="Gene3D" id="2.40.50.100">
    <property type="match status" value="1"/>
</dbReference>
<gene>
    <name evidence="5" type="ORF">AB6M95_09900</name>
</gene>
<evidence type="ECO:0000313" key="5">
    <source>
        <dbReference type="EMBL" id="MEZ7197060.1"/>
    </source>
</evidence>
<evidence type="ECO:0000256" key="3">
    <source>
        <dbReference type="ARBA" id="ARBA00022840"/>
    </source>
</evidence>
<dbReference type="InterPro" id="IPR050093">
    <property type="entry name" value="ABC_SmlMolc_Importer"/>
</dbReference>
<dbReference type="SUPFAM" id="SSF50331">
    <property type="entry name" value="MOP-like"/>
    <property type="match status" value="1"/>
</dbReference>